<reference evidence="4" key="1">
    <citation type="submission" date="2021-12" db="EMBL/GenBank/DDBJ databases">
        <title>Convergent genome expansion in fungi linked to evolution of root-endophyte symbiosis.</title>
        <authorList>
            <consortium name="DOE Joint Genome Institute"/>
            <person name="Ke Y.-H."/>
            <person name="Bonito G."/>
            <person name="Liao H.-L."/>
            <person name="Looney B."/>
            <person name="Rojas-Flechas A."/>
            <person name="Nash J."/>
            <person name="Hameed K."/>
            <person name="Schadt C."/>
            <person name="Martin F."/>
            <person name="Crous P.W."/>
            <person name="Miettinen O."/>
            <person name="Magnuson J.K."/>
            <person name="Labbe J."/>
            <person name="Jacobson D."/>
            <person name="Doktycz M.J."/>
            <person name="Veneault-Fourrey C."/>
            <person name="Kuo A."/>
            <person name="Mondo S."/>
            <person name="Calhoun S."/>
            <person name="Riley R."/>
            <person name="Ohm R."/>
            <person name="LaButti K."/>
            <person name="Andreopoulos B."/>
            <person name="Pangilinan J."/>
            <person name="Nolan M."/>
            <person name="Tritt A."/>
            <person name="Clum A."/>
            <person name="Lipzen A."/>
            <person name="Daum C."/>
            <person name="Barry K."/>
            <person name="Grigoriev I.V."/>
            <person name="Vilgalys R."/>
        </authorList>
    </citation>
    <scope>NUCLEOTIDE SEQUENCE</scope>
    <source>
        <strain evidence="4">PMI_201</strain>
    </source>
</reference>
<sequence>MPSQPAVPHLLAPYLSPSAHSAQSLILITSVLAATSNWLVLRYLISILSSTDVAPNRDGDERPTKKIVLVSFLRNWDFWRTEAKRLGLDLQRSAEGGRLKFVDGLSELYGSVASKQVSPTSVRGAGVGSGVGAARPTPLRGPAAGIARAPLAPPLAQAPSTGSTTSSSGSSTQKQLYISGHGNAALEGLEKDIISLISSIKSTEGDDPLLILDQPDLLLAATPGINAADISDWVMALQQVCAPYSRKGCLKQELIIPETKHVHSTVITASADSPLVHTAYAAGEDGKATPLETQHSAFVVGLAHQARLVMQLRTLDTGAAKDISGVLRISRGGGFANDANETVEEKEVLYFVQRDGGIKVFGRGEA</sequence>
<dbReference type="EMBL" id="JAJTJA010000002">
    <property type="protein sequence ID" value="KAH8703724.1"/>
    <property type="molecule type" value="Genomic_DNA"/>
</dbReference>
<dbReference type="AlphaFoldDB" id="A0AAD4L001"/>
<dbReference type="RefSeq" id="XP_046076742.1">
    <property type="nucleotide sequence ID" value="XM_046219815.1"/>
</dbReference>
<feature type="compositionally biased region" description="Low complexity" evidence="3">
    <location>
        <begin position="153"/>
        <end position="172"/>
    </location>
</feature>
<comment type="caution">
    <text evidence="4">The sequence shown here is derived from an EMBL/GenBank/DDBJ whole genome shotgun (WGS) entry which is preliminary data.</text>
</comment>
<evidence type="ECO:0000256" key="1">
    <source>
        <dbReference type="ARBA" id="ARBA00005043"/>
    </source>
</evidence>
<dbReference type="GeneID" id="70250102"/>
<name>A0AAD4L001_9EURO</name>
<dbReference type="Gene3D" id="3.40.50.300">
    <property type="entry name" value="P-loop containing nucleotide triphosphate hydrolases"/>
    <property type="match status" value="1"/>
</dbReference>
<dbReference type="InterPro" id="IPR027417">
    <property type="entry name" value="P-loop_NTPase"/>
</dbReference>
<accession>A0AAD4L001</accession>
<dbReference type="PANTHER" id="PTHR16184">
    <property type="entry name" value="ELONGATOR COMPLEX PROTEIN 6"/>
    <property type="match status" value="1"/>
</dbReference>
<comment type="pathway">
    <text evidence="1">tRNA modification; 5-methoxycarbonylmethyl-2-thiouridine-tRNA biosynthesis.</text>
</comment>
<evidence type="ECO:0000256" key="2">
    <source>
        <dbReference type="ARBA" id="ARBA00008837"/>
    </source>
</evidence>
<dbReference type="Proteomes" id="UP001201262">
    <property type="component" value="Unassembled WGS sequence"/>
</dbReference>
<evidence type="ECO:0000313" key="4">
    <source>
        <dbReference type="EMBL" id="KAH8703724.1"/>
    </source>
</evidence>
<keyword evidence="5" id="KW-1185">Reference proteome</keyword>
<dbReference type="GO" id="GO:0002098">
    <property type="term" value="P:tRNA wobble uridine modification"/>
    <property type="evidence" value="ECO:0007669"/>
    <property type="project" value="InterPro"/>
</dbReference>
<organism evidence="4 5">
    <name type="scientific">Talaromyces proteolyticus</name>
    <dbReference type="NCBI Taxonomy" id="1131652"/>
    <lineage>
        <taxon>Eukaryota</taxon>
        <taxon>Fungi</taxon>
        <taxon>Dikarya</taxon>
        <taxon>Ascomycota</taxon>
        <taxon>Pezizomycotina</taxon>
        <taxon>Eurotiomycetes</taxon>
        <taxon>Eurotiomycetidae</taxon>
        <taxon>Eurotiales</taxon>
        <taxon>Trichocomaceae</taxon>
        <taxon>Talaromyces</taxon>
        <taxon>Talaromyces sect. Bacilispori</taxon>
    </lineage>
</organism>
<comment type="similarity">
    <text evidence="2">Belongs to the ELP6 family.</text>
</comment>
<dbReference type="PANTHER" id="PTHR16184:SF6">
    <property type="entry name" value="ELONGATOR COMPLEX PROTEIN 6"/>
    <property type="match status" value="1"/>
</dbReference>
<dbReference type="CDD" id="cd19495">
    <property type="entry name" value="Elp6"/>
    <property type="match status" value="1"/>
</dbReference>
<dbReference type="InterPro" id="IPR018627">
    <property type="entry name" value="ELP6"/>
</dbReference>
<protein>
    <recommendedName>
        <fullName evidence="6">Elongator complex protein 6</fullName>
    </recommendedName>
</protein>
<evidence type="ECO:0000313" key="5">
    <source>
        <dbReference type="Proteomes" id="UP001201262"/>
    </source>
</evidence>
<proteinExistence type="inferred from homology"/>
<feature type="region of interest" description="Disordered" evidence="3">
    <location>
        <begin position="153"/>
        <end position="174"/>
    </location>
</feature>
<evidence type="ECO:0000256" key="3">
    <source>
        <dbReference type="SAM" id="MobiDB-lite"/>
    </source>
</evidence>
<evidence type="ECO:0008006" key="6">
    <source>
        <dbReference type="Google" id="ProtNLM"/>
    </source>
</evidence>
<dbReference type="GO" id="GO:0033588">
    <property type="term" value="C:elongator holoenzyme complex"/>
    <property type="evidence" value="ECO:0007669"/>
    <property type="project" value="InterPro"/>
</dbReference>
<gene>
    <name evidence="4" type="ORF">BGW36DRAFT_423273</name>
</gene>